<dbReference type="Proteomes" id="UP000752696">
    <property type="component" value="Unassembled WGS sequence"/>
</dbReference>
<keyword evidence="1" id="KW-0472">Membrane</keyword>
<evidence type="ECO:0000313" key="3">
    <source>
        <dbReference type="Proteomes" id="UP000752696"/>
    </source>
</evidence>
<keyword evidence="3" id="KW-1185">Reference proteome</keyword>
<gene>
    <name evidence="2" type="ORF">MHI_LOCUS187489</name>
</gene>
<reference evidence="2" key="1">
    <citation type="submission" date="2020-07" db="EMBL/GenBank/DDBJ databases">
        <authorList>
            <person name="Nazaruddin N."/>
        </authorList>
    </citation>
    <scope>NUCLEOTIDE SEQUENCE</scope>
</reference>
<feature type="transmembrane region" description="Helical" evidence="1">
    <location>
        <begin position="250"/>
        <end position="268"/>
    </location>
</feature>
<accession>A0A6V7GWW6</accession>
<evidence type="ECO:0000313" key="2">
    <source>
        <dbReference type="EMBL" id="CAD1470487.1"/>
    </source>
</evidence>
<organism evidence="2 3">
    <name type="scientific">Heterotrigona itama</name>
    <dbReference type="NCBI Taxonomy" id="395501"/>
    <lineage>
        <taxon>Eukaryota</taxon>
        <taxon>Metazoa</taxon>
        <taxon>Ecdysozoa</taxon>
        <taxon>Arthropoda</taxon>
        <taxon>Hexapoda</taxon>
        <taxon>Insecta</taxon>
        <taxon>Pterygota</taxon>
        <taxon>Neoptera</taxon>
        <taxon>Endopterygota</taxon>
        <taxon>Hymenoptera</taxon>
        <taxon>Apocrita</taxon>
        <taxon>Aculeata</taxon>
        <taxon>Apoidea</taxon>
        <taxon>Anthophila</taxon>
        <taxon>Apidae</taxon>
        <taxon>Heterotrigona</taxon>
    </lineage>
</organism>
<dbReference type="EMBL" id="CAJDYZ010003798">
    <property type="protein sequence ID" value="CAD1470487.1"/>
    <property type="molecule type" value="Genomic_DNA"/>
</dbReference>
<protein>
    <submittedName>
        <fullName evidence="2">Uncharacterized protein</fullName>
    </submittedName>
</protein>
<comment type="caution">
    <text evidence="2">The sequence shown here is derived from an EMBL/GenBank/DDBJ whole genome shotgun (WGS) entry which is preliminary data.</text>
</comment>
<keyword evidence="1" id="KW-1133">Transmembrane helix</keyword>
<proteinExistence type="predicted"/>
<sequence length="285" mass="31413">MAEEVLEAAVVDSTIITVAEDLAEEEVVAVDSIYTMAEEVLEAAVVDSMIITVAEEVDTEVVAVGSIHTMVEEAVDMEMEEDLMITMEEEVLEVAVTVVAMVVAMVVAVEVEVDSTHLLASEAVATVEVEVVDTVPEVVMTRTRAAAMAAVVSRATTRKNKNERISRFQSLTDFRDRGDRAYSAFPHHAIVKCHDHDPSASKQGRIARSSIIDTESFARLLEDRLIVQILHDVLVTFQCLLACVSQLRRIYLIVLFVAVIVYIIRCVNTPLSTVIFNKLFCICVL</sequence>
<dbReference type="AlphaFoldDB" id="A0A6V7GWW6"/>
<name>A0A6V7GWW6_9HYME</name>
<keyword evidence="1" id="KW-0812">Transmembrane</keyword>
<evidence type="ECO:0000256" key="1">
    <source>
        <dbReference type="SAM" id="Phobius"/>
    </source>
</evidence>